<dbReference type="GeneID" id="3862676"/>
<keyword evidence="2" id="KW-1185">Reference proteome</keyword>
<gene>
    <name evidence="1" type="ORF">TA10460</name>
</gene>
<evidence type="ECO:0000313" key="1">
    <source>
        <dbReference type="EMBL" id="CAI76709.1"/>
    </source>
</evidence>
<dbReference type="RefSeq" id="XP_953334.1">
    <property type="nucleotide sequence ID" value="XM_948241.1"/>
</dbReference>
<reference evidence="1 2" key="1">
    <citation type="journal article" date="2005" name="Science">
        <title>Genome of the host-cell transforming parasite Theileria annulata compared with T. parva.</title>
        <authorList>
            <person name="Pain A."/>
            <person name="Renauld H."/>
            <person name="Berriman M."/>
            <person name="Murphy L."/>
            <person name="Yeats C.A."/>
            <person name="Weir W."/>
            <person name="Kerhornou A."/>
            <person name="Aslett M."/>
            <person name="Bishop R."/>
            <person name="Bouchier C."/>
            <person name="Cochet M."/>
            <person name="Coulson R.M.R."/>
            <person name="Cronin A."/>
            <person name="de Villiers E.P."/>
            <person name="Fraser A."/>
            <person name="Fosker N."/>
            <person name="Gardner M."/>
            <person name="Goble A."/>
            <person name="Griffiths-Jones S."/>
            <person name="Harris D.E."/>
            <person name="Katzer F."/>
            <person name="Larke N."/>
            <person name="Lord A."/>
            <person name="Maser P."/>
            <person name="McKellar S."/>
            <person name="Mooney P."/>
            <person name="Morton F."/>
            <person name="Nene V."/>
            <person name="O'Neil S."/>
            <person name="Price C."/>
            <person name="Quail M.A."/>
            <person name="Rabbinowitsch E."/>
            <person name="Rawlings N.D."/>
            <person name="Rutter S."/>
            <person name="Saunders D."/>
            <person name="Seeger K."/>
            <person name="Shah T."/>
            <person name="Squares R."/>
            <person name="Squares S."/>
            <person name="Tivey A."/>
            <person name="Walker A.R."/>
            <person name="Woodward J."/>
            <person name="Dobbelaere D.A.E."/>
            <person name="Langsley G."/>
            <person name="Rajandream M.A."/>
            <person name="McKeever D."/>
            <person name="Shiels B."/>
            <person name="Tait A."/>
            <person name="Barrell B.G."/>
            <person name="Hall N."/>
        </authorList>
    </citation>
    <scope>NUCLEOTIDE SEQUENCE [LARGE SCALE GENOMIC DNA]</scope>
    <source>
        <strain evidence="2">Ankara</strain>
    </source>
</reference>
<dbReference type="MEROPS" id="S09.A67"/>
<dbReference type="PANTHER" id="PTHR12277">
    <property type="entry name" value="ALPHA/BETA HYDROLASE DOMAIN-CONTAINING PROTEIN"/>
    <property type="match status" value="1"/>
</dbReference>
<sequence>MPVTMNCPEIEGDVDSVIMYNKSNFKNYVLRRKTKSTSPSTSSMENDNQSTLARQDTFYVDSTFEDVNLETTSTFEKYDTIEYEEFETEEIEPSKIVYRPRTLLEAVDVMLSILDDLGEKYNKWKYNNFGFYRFYCHKYNLTNFSNSRPYYHKILSQLDTIDTLSPHSPPDFKTNTNSSIYTPDFIVDKVLCQLDELVSCYCSKNCAFGISQRYSHTCSDKINHNGLKWKYPQGSERYLGIKGAPKEKNILTDKNKNTDKTGPLDWSRPFNRIYHMDKNLFQTTFTTETIPELMAFMEKPNQENDLDKSNIKKVEMKQDMEETCFVRDMGAYDNCVMEFFSERGIMHNFSYPYCRGEETSYIHPFIRAAVCFNCGKICRCKCQRKIFRAFSRFYTQTDEKTYHLERISIDYVNQVYDYFKYKSSLCHISELETDDVSKRYQRPDNMTSLQLNTIYSHSINTEVGRVQFLVSPIENQMSRNRTNVPGEPGKEVKERMLYDADRYMGSVYYSNLFKASECNVSLEEIFKVINNVPFSCVPEDHLEWYKKVEWYDLYRSPWWCMDSKYEQTEMFEEEGYLNSYIMNTLDSLGYLTNVRYDTSLKVIGVGHYSENDSYWRYFYTNENIWKVFREAIEYLILISTLPEYIYLDHGQSCWILITKGAQKMFSIYPSLLKSYLDLVAYYKSSTPKKEHRGRFKTPNDRDQEKQMNHFERKEDYGEEIFDIKRVSAHECTVADVLRVSLKRKMVSSGESFTPRRYYVEKSSTLTPSIRVKLDHELIYQGIFASTPNSSYYSSFTNSVDLYRNNGPPLFCSTPRKFTSIFNAYTGGKDLSDSPENDAGKKIKGSKVSDLKLNNLNVLLTQYPDARSQYTLIIKHANELRFQSSMLISDLNSPVFKSCENLIPDDFDNSDVNSNYSYESPNHINTNYVSVSKEMDETVQDLPMVDISFNDYTNSWICMLDVVPCLVCPVECQGNGSCLHFTHGKRLIEFICKKMKPSDVKYTYPQTNGRSPSSYHPKKSQIVLISFSVEEFGNERAKLLATQLKATYKMQALNSMLINIKQNQNGSKEQAYRRNDRSETCIEMKLLHNAITAQLSSMVSTNSYIASSDMNHLDGIYDRVYEPCYRINEVYKSQELEDESQKLNVFDEEQMTCICFKYGRFLTGLRGLVSISEILNYDRRLHTFCKMLEVEKVMNITSENIHFCPVHSCFMTTWTDVMGQRRIMYHQIHKYLNIRLFSNFTKRFNSDWPEAIESHNRYTLCYDAVEASKMFSQANDAIADTFYILLNLQEIIHEALLSGLALAVRTVSDASQEKALLRRLHLIYRRFKLSSQTVRNSLIFSKELLFPFGALYDEATPPNLVVNRISFPKKLSPGYEVSKNNDFYVYLKGDLIEAKDFLKRYNLRCRYTTIKSEDEGTISVIEIYNVDGNLSPEELEKSRNQEIYILYSHGNNTDIGHMFFKYTRLCTFLNVNLVSYDYSGYGHSSGKASENNMYSNIEDVYKHMRSEMKLEPRQIVLYGNGLGSAPSCYLVSEHHYYPVGGLILHSPIASGLRIFFKSIIKHHSFDSFDNTEFLKNCPLIPVFLMHGISDNQIPLEQAVELTCIIKESHELIRAEKLKQNHENRLEKGSSNEMAVEPTHLNQENIQVIPRGRFSQVIQDAKKINQTNQYVKTWWIEGAGHNDIERNNSADYYDQLADFLNLCRKWSKEHTSNI</sequence>
<dbReference type="eggNOG" id="KOG1552">
    <property type="taxonomic scope" value="Eukaryota"/>
</dbReference>
<dbReference type="VEuPathDB" id="PiroplasmaDB:TA10460"/>
<dbReference type="STRING" id="5874.Q4U8Z4"/>
<accession>Q4U8Z4</accession>
<proteinExistence type="predicted"/>
<dbReference type="Proteomes" id="UP000001950">
    <property type="component" value="Chromosome 4"/>
</dbReference>
<organism evidence="1 2">
    <name type="scientific">Theileria annulata</name>
    <dbReference type="NCBI Taxonomy" id="5874"/>
    <lineage>
        <taxon>Eukaryota</taxon>
        <taxon>Sar</taxon>
        <taxon>Alveolata</taxon>
        <taxon>Apicomplexa</taxon>
        <taxon>Aconoidasida</taxon>
        <taxon>Piroplasmida</taxon>
        <taxon>Theileriidae</taxon>
        <taxon>Theileria</taxon>
    </lineage>
</organism>
<evidence type="ECO:0000313" key="2">
    <source>
        <dbReference type="Proteomes" id="UP000001950"/>
    </source>
</evidence>
<evidence type="ECO:0008006" key="3">
    <source>
        <dbReference type="Google" id="ProtNLM"/>
    </source>
</evidence>
<dbReference type="SUPFAM" id="SSF53474">
    <property type="entry name" value="alpha/beta-Hydrolases"/>
    <property type="match status" value="1"/>
</dbReference>
<dbReference type="KEGG" id="tan:TA10460"/>
<dbReference type="InParanoid" id="Q4U8Z4"/>
<dbReference type="PANTHER" id="PTHR12277:SF81">
    <property type="entry name" value="PROTEIN ABHD13"/>
    <property type="match status" value="1"/>
</dbReference>
<name>Q4U8Z4_THEAN</name>
<protein>
    <recommendedName>
        <fullName evidence="3">Alpha/beta hydrolase family</fullName>
    </recommendedName>
</protein>
<dbReference type="OrthoDB" id="361041at2759"/>
<dbReference type="InterPro" id="IPR029058">
    <property type="entry name" value="AB_hydrolase_fold"/>
</dbReference>
<dbReference type="Gene3D" id="3.40.50.1820">
    <property type="entry name" value="alpha/beta hydrolase"/>
    <property type="match status" value="1"/>
</dbReference>
<dbReference type="EMBL" id="CR940353">
    <property type="protein sequence ID" value="CAI76709.1"/>
    <property type="molecule type" value="Genomic_DNA"/>
</dbReference>
<dbReference type="OMA" id="FSERGIM"/>